<feature type="compositionally biased region" description="Basic and acidic residues" evidence="1">
    <location>
        <begin position="264"/>
        <end position="280"/>
    </location>
</feature>
<reference evidence="3" key="1">
    <citation type="journal article" date="2023" name="Commun. Biol.">
        <title>Genome analysis of Parmales, the sister group of diatoms, reveals the evolutionary specialization of diatoms from phago-mixotrophs to photoautotrophs.</title>
        <authorList>
            <person name="Ban H."/>
            <person name="Sato S."/>
            <person name="Yoshikawa S."/>
            <person name="Yamada K."/>
            <person name="Nakamura Y."/>
            <person name="Ichinomiya M."/>
            <person name="Sato N."/>
            <person name="Blanc-Mathieu R."/>
            <person name="Endo H."/>
            <person name="Kuwata A."/>
            <person name="Ogata H."/>
        </authorList>
    </citation>
    <scope>NUCLEOTIDE SEQUENCE [LARGE SCALE GENOMIC DNA]</scope>
    <source>
        <strain evidence="3">NIES 3699</strain>
    </source>
</reference>
<feature type="compositionally biased region" description="Low complexity" evidence="1">
    <location>
        <begin position="363"/>
        <end position="373"/>
    </location>
</feature>
<proteinExistence type="predicted"/>
<evidence type="ECO:0000313" key="3">
    <source>
        <dbReference type="Proteomes" id="UP001165160"/>
    </source>
</evidence>
<organism evidence="2 3">
    <name type="scientific">Triparma verrucosa</name>
    <dbReference type="NCBI Taxonomy" id="1606542"/>
    <lineage>
        <taxon>Eukaryota</taxon>
        <taxon>Sar</taxon>
        <taxon>Stramenopiles</taxon>
        <taxon>Ochrophyta</taxon>
        <taxon>Bolidophyceae</taxon>
        <taxon>Parmales</taxon>
        <taxon>Triparmaceae</taxon>
        <taxon>Triparma</taxon>
    </lineage>
</organism>
<protein>
    <submittedName>
        <fullName evidence="2">Uncharacterized protein</fullName>
    </submittedName>
</protein>
<feature type="compositionally biased region" description="Low complexity" evidence="1">
    <location>
        <begin position="382"/>
        <end position="391"/>
    </location>
</feature>
<dbReference type="Proteomes" id="UP001165160">
    <property type="component" value="Unassembled WGS sequence"/>
</dbReference>
<feature type="region of interest" description="Disordered" evidence="1">
    <location>
        <begin position="194"/>
        <end position="223"/>
    </location>
</feature>
<evidence type="ECO:0000313" key="2">
    <source>
        <dbReference type="EMBL" id="GMI00082.1"/>
    </source>
</evidence>
<feature type="region of interest" description="Disordered" evidence="1">
    <location>
        <begin position="363"/>
        <end position="398"/>
    </location>
</feature>
<accession>A0A9W7C4Y6</accession>
<dbReference type="AlphaFoldDB" id="A0A9W7C4Y6"/>
<feature type="region of interest" description="Disordered" evidence="1">
    <location>
        <begin position="247"/>
        <end position="305"/>
    </location>
</feature>
<feature type="compositionally biased region" description="Low complexity" evidence="1">
    <location>
        <begin position="247"/>
        <end position="259"/>
    </location>
</feature>
<name>A0A9W7C4Y6_9STRA</name>
<comment type="caution">
    <text evidence="2">The sequence shown here is derived from an EMBL/GenBank/DDBJ whole genome shotgun (WGS) entry which is preliminary data.</text>
</comment>
<gene>
    <name evidence="2" type="ORF">TrVE_jg14311</name>
</gene>
<keyword evidence="3" id="KW-1185">Reference proteome</keyword>
<sequence>MDYFAAEMYDRDVGSGWSYANQRRVNKAAAVNALIQCSHLKGAEQKKAATLLLFPNSVPPLPRHFAPNDVVITCGLNSRDDLNGKKATLLRFNPTSGRWEARFHSSWEIISIKSTNLSAYAPSYASSGNDEKPESPLWQQLVAKYPHATKALVVKALSRYSLNPKDKQLEAASTLLSEDPEFIFAQLSESNKQHAQRVKSEHDAYSNLYPSSLPPPFSSCRNDKKRIEDDMERTASRMTRELAAEAAARRFQQPGPVKRVGGGVKREGGGGKKPRNDEMPRPSSVSLPRKDAKLLIPSSVPPPRKEKMPLWKRLLAEYPNVNKAVAVKALSLCSDLSGDEQLKAASELLSITLLDLNMLPSTPVASPPSASILPSPPPPPSTTTVTPQSVPILPPPPSRPAWGDPTMCSKCGLVDPTNTLSKTYDGEKCDSCEQRHLECESDDGGNHYCPDCIVDCAGEKCGACDQRSLECVEDSDYDYLCEDCLYNERGPKCTSCGQRTPGHKWSMSRGDLCPECYDDDVDGLKCSGCNVRTDELGMCGSTNRFLICAECRCEEGCEDCARFKG</sequence>
<evidence type="ECO:0000256" key="1">
    <source>
        <dbReference type="SAM" id="MobiDB-lite"/>
    </source>
</evidence>
<dbReference type="EMBL" id="BRXX01000242">
    <property type="protein sequence ID" value="GMI00082.1"/>
    <property type="molecule type" value="Genomic_DNA"/>
</dbReference>